<sequence>MRLLSRPDQATGTAVLDDAEDQAPGAGEKHRRRPKLTAVLAGIAILLSAGLLAVSGYMMWFVHRADGEQQRRAEFSAAASQAAVTLMSIDSAKAQDNVKQIVDNSTGQFKEDIESSAADLVKAAQDSKATTKATVRSAAVQSMGTDSAVVLVSTATTVSNSTGANQQPRNWRLSVTMVQDGGQIKMSKVEFVP</sequence>
<reference evidence="5 6" key="1">
    <citation type="submission" date="2015-03" db="EMBL/GenBank/DDBJ databases">
        <authorList>
            <person name="Murphy D."/>
        </authorList>
    </citation>
    <scope>NUCLEOTIDE SEQUENCE [LARGE SCALE GENOMIC DNA]</scope>
    <source>
        <strain evidence="5 6">D16</strain>
    </source>
</reference>
<proteinExistence type="predicted"/>
<evidence type="ECO:0000256" key="1">
    <source>
        <dbReference type="ARBA" id="ARBA00004370"/>
    </source>
</evidence>
<evidence type="ECO:0000256" key="3">
    <source>
        <dbReference type="SAM" id="MobiDB-lite"/>
    </source>
</evidence>
<evidence type="ECO:0000313" key="5">
    <source>
        <dbReference type="EMBL" id="CQD09905.1"/>
    </source>
</evidence>
<keyword evidence="2 4" id="KW-0472">Membrane</keyword>
<accession>A0A0U1D7Z2</accession>
<keyword evidence="4" id="KW-1133">Transmembrane helix</keyword>
<dbReference type="Proteomes" id="UP000182227">
    <property type="component" value="Unassembled WGS sequence"/>
</dbReference>
<dbReference type="GeneID" id="44298911"/>
<feature type="region of interest" description="Disordered" evidence="3">
    <location>
        <begin position="1"/>
        <end position="32"/>
    </location>
</feature>
<protein>
    <submittedName>
        <fullName evidence="5">Membrane protein</fullName>
    </submittedName>
</protein>
<feature type="transmembrane region" description="Helical" evidence="4">
    <location>
        <begin position="38"/>
        <end position="62"/>
    </location>
</feature>
<dbReference type="RefSeq" id="WP_081281660.1">
    <property type="nucleotide sequence ID" value="NZ_JACKVA010000035.1"/>
</dbReference>
<comment type="subcellular location">
    <subcellularLocation>
        <location evidence="1">Membrane</location>
    </subcellularLocation>
</comment>
<gene>
    <name evidence="5" type="ORF">BN970_01934</name>
</gene>
<evidence type="ECO:0000256" key="4">
    <source>
        <dbReference type="SAM" id="Phobius"/>
    </source>
</evidence>
<evidence type="ECO:0000313" key="6">
    <source>
        <dbReference type="Proteomes" id="UP000182227"/>
    </source>
</evidence>
<dbReference type="AlphaFoldDB" id="A0A0U1D7Z2"/>
<dbReference type="EMBL" id="CTEF01000001">
    <property type="protein sequence ID" value="CQD09905.1"/>
    <property type="molecule type" value="Genomic_DNA"/>
</dbReference>
<keyword evidence="4" id="KW-0812">Transmembrane</keyword>
<dbReference type="GO" id="GO:0016020">
    <property type="term" value="C:membrane"/>
    <property type="evidence" value="ECO:0007669"/>
    <property type="project" value="UniProtKB-SubCell"/>
</dbReference>
<organism evidence="5 6">
    <name type="scientific">Mycolicibacterium conceptionense</name>
    <dbReference type="NCBI Taxonomy" id="451644"/>
    <lineage>
        <taxon>Bacteria</taxon>
        <taxon>Bacillati</taxon>
        <taxon>Actinomycetota</taxon>
        <taxon>Actinomycetes</taxon>
        <taxon>Mycobacteriales</taxon>
        <taxon>Mycobacteriaceae</taxon>
        <taxon>Mycolicibacterium</taxon>
    </lineage>
</organism>
<name>A0A0U1D7Z2_9MYCO</name>
<evidence type="ECO:0000256" key="2">
    <source>
        <dbReference type="ARBA" id="ARBA00023136"/>
    </source>
</evidence>
<dbReference type="PANTHER" id="PTHR37042">
    <property type="entry name" value="OUTER MEMBRANE PROTEIN RV1973"/>
    <property type="match status" value="1"/>
</dbReference>
<dbReference type="PANTHER" id="PTHR37042:SF4">
    <property type="entry name" value="OUTER MEMBRANE PROTEIN RV1973"/>
    <property type="match status" value="1"/>
</dbReference>